<keyword evidence="3" id="KW-1185">Reference proteome</keyword>
<dbReference type="EMBL" id="JANIIK010000048">
    <property type="protein sequence ID" value="KAJ3600152.1"/>
    <property type="molecule type" value="Genomic_DNA"/>
</dbReference>
<reference evidence="2" key="1">
    <citation type="submission" date="2022-07" db="EMBL/GenBank/DDBJ databases">
        <title>Chromosome-level genome of Muraenolepis orangiensis.</title>
        <authorList>
            <person name="Kim J."/>
        </authorList>
    </citation>
    <scope>NUCLEOTIDE SEQUENCE</scope>
    <source>
        <strain evidence="2">KU_S4_2022</strain>
        <tissue evidence="2">Muscle</tissue>
    </source>
</reference>
<comment type="caution">
    <text evidence="2">The sequence shown here is derived from an EMBL/GenBank/DDBJ whole genome shotgun (WGS) entry which is preliminary data.</text>
</comment>
<protein>
    <submittedName>
        <fullName evidence="2">Uncharacterized protein</fullName>
    </submittedName>
</protein>
<name>A0A9Q0E907_9TELE</name>
<dbReference type="AlphaFoldDB" id="A0A9Q0E907"/>
<evidence type="ECO:0000313" key="2">
    <source>
        <dbReference type="EMBL" id="KAJ3600152.1"/>
    </source>
</evidence>
<proteinExistence type="predicted"/>
<feature type="region of interest" description="Disordered" evidence="1">
    <location>
        <begin position="63"/>
        <end position="85"/>
    </location>
</feature>
<feature type="compositionally biased region" description="Low complexity" evidence="1">
    <location>
        <begin position="99"/>
        <end position="108"/>
    </location>
</feature>
<organism evidence="2 3">
    <name type="scientific">Muraenolepis orangiensis</name>
    <name type="common">Patagonian moray cod</name>
    <dbReference type="NCBI Taxonomy" id="630683"/>
    <lineage>
        <taxon>Eukaryota</taxon>
        <taxon>Metazoa</taxon>
        <taxon>Chordata</taxon>
        <taxon>Craniata</taxon>
        <taxon>Vertebrata</taxon>
        <taxon>Euteleostomi</taxon>
        <taxon>Actinopterygii</taxon>
        <taxon>Neopterygii</taxon>
        <taxon>Teleostei</taxon>
        <taxon>Neoteleostei</taxon>
        <taxon>Acanthomorphata</taxon>
        <taxon>Zeiogadaria</taxon>
        <taxon>Gadariae</taxon>
        <taxon>Gadiformes</taxon>
        <taxon>Muraenolepidoidei</taxon>
        <taxon>Muraenolepididae</taxon>
        <taxon>Muraenolepis</taxon>
    </lineage>
</organism>
<evidence type="ECO:0000256" key="1">
    <source>
        <dbReference type="SAM" id="MobiDB-lite"/>
    </source>
</evidence>
<evidence type="ECO:0000313" key="3">
    <source>
        <dbReference type="Proteomes" id="UP001148018"/>
    </source>
</evidence>
<gene>
    <name evidence="2" type="ORF">NHX12_034102</name>
</gene>
<accession>A0A9Q0E907</accession>
<feature type="compositionally biased region" description="Basic and acidic residues" evidence="1">
    <location>
        <begin position="113"/>
        <end position="123"/>
    </location>
</feature>
<dbReference type="Proteomes" id="UP001148018">
    <property type="component" value="Unassembled WGS sequence"/>
</dbReference>
<sequence length="123" mass="13332">MEDTLSDENLTVSASFIFQEEADASVSLLSLLRWRREHTTPPKDSAKSLPVKSYFSPKIIKTNSGVGNPIRNSLDDDQSQAPHQPQALFLIMKHCSQSSCPSCVSLSSGSGGDRPRGREAPGT</sequence>
<feature type="region of interest" description="Disordered" evidence="1">
    <location>
        <begin position="99"/>
        <end position="123"/>
    </location>
</feature>